<dbReference type="GO" id="GO:0043565">
    <property type="term" value="F:sequence-specific DNA binding"/>
    <property type="evidence" value="ECO:0007669"/>
    <property type="project" value="InterPro"/>
</dbReference>
<evidence type="ECO:0000313" key="6">
    <source>
        <dbReference type="Proteomes" id="UP000295578"/>
    </source>
</evidence>
<dbReference type="SUPFAM" id="SSF46689">
    <property type="entry name" value="Homeodomain-like"/>
    <property type="match status" value="1"/>
</dbReference>
<evidence type="ECO:0000256" key="3">
    <source>
        <dbReference type="ARBA" id="ARBA00023163"/>
    </source>
</evidence>
<reference evidence="5 6" key="1">
    <citation type="submission" date="2019-03" db="EMBL/GenBank/DDBJ databases">
        <title>Draft genome sequences of novel Actinobacteria.</title>
        <authorList>
            <person name="Sahin N."/>
            <person name="Ay H."/>
            <person name="Saygin H."/>
        </authorList>
    </citation>
    <scope>NUCLEOTIDE SEQUENCE [LARGE SCALE GENOMIC DNA]</scope>
    <source>
        <strain evidence="5 6">DSM 45941</strain>
    </source>
</reference>
<dbReference type="InterPro" id="IPR035418">
    <property type="entry name" value="AraC-bd_2"/>
</dbReference>
<keyword evidence="3" id="KW-0804">Transcription</keyword>
<dbReference type="GO" id="GO:0003700">
    <property type="term" value="F:DNA-binding transcription factor activity"/>
    <property type="evidence" value="ECO:0007669"/>
    <property type="project" value="InterPro"/>
</dbReference>
<evidence type="ECO:0000313" key="5">
    <source>
        <dbReference type="EMBL" id="TDD67044.1"/>
    </source>
</evidence>
<dbReference type="Pfam" id="PF12833">
    <property type="entry name" value="HTH_18"/>
    <property type="match status" value="1"/>
</dbReference>
<dbReference type="EMBL" id="SMKY01000296">
    <property type="protein sequence ID" value="TDD67044.1"/>
    <property type="molecule type" value="Genomic_DNA"/>
</dbReference>
<dbReference type="PANTHER" id="PTHR46796">
    <property type="entry name" value="HTH-TYPE TRANSCRIPTIONAL ACTIVATOR RHAS-RELATED"/>
    <property type="match status" value="1"/>
</dbReference>
<dbReference type="PANTHER" id="PTHR46796:SF6">
    <property type="entry name" value="ARAC SUBFAMILY"/>
    <property type="match status" value="1"/>
</dbReference>
<keyword evidence="6" id="KW-1185">Reference proteome</keyword>
<dbReference type="SMART" id="SM00342">
    <property type="entry name" value="HTH_ARAC"/>
    <property type="match status" value="1"/>
</dbReference>
<accession>A0A4R5A8P6</accession>
<feature type="domain" description="HTH araC/xylS-type" evidence="4">
    <location>
        <begin position="305"/>
        <end position="406"/>
    </location>
</feature>
<dbReference type="AlphaFoldDB" id="A0A4R5A8P6"/>
<name>A0A4R5A8P6_9ACTN</name>
<proteinExistence type="predicted"/>
<evidence type="ECO:0000259" key="4">
    <source>
        <dbReference type="PROSITE" id="PS01124"/>
    </source>
</evidence>
<keyword evidence="2" id="KW-0238">DNA-binding</keyword>
<gene>
    <name evidence="5" type="ORF">E1293_38495</name>
</gene>
<dbReference type="Proteomes" id="UP000295578">
    <property type="component" value="Unassembled WGS sequence"/>
</dbReference>
<dbReference type="InterPro" id="IPR018060">
    <property type="entry name" value="HTH_AraC"/>
</dbReference>
<comment type="caution">
    <text evidence="5">The sequence shown here is derived from an EMBL/GenBank/DDBJ whole genome shotgun (WGS) entry which is preliminary data.</text>
</comment>
<sequence>MYRPVRDGRSCRCVPGLWRRLPKPARSLVLTRSLTFLSSRRSLAGGVRDPADRRSAMPTLVDTSDHPARDQAEYWRHLISSAFGPFHVRPRLPGGFAARLSGRVLGPVEAGDVWAPAHAVQRSARQIARDTRECYKLGLMLRGSCVLRQNGRLIQVGVGDVVFYDLTRPVEISFDAHHIFTVVIPHSAVPLPQNRLAAFGGTLLGGRAPTGRLVSSFLGALAEAAAEDGAETRAAPAANDSVANDSAANGAAANGSAPEGTDAGASGEFYARHLGGALVELVTGAAGEWLGAPPSPSREGAEMLRAIEEWIEARLHDPSLCPAAIAAAHHISVRQLYRVFQPTGTTVARYVRTRRLEHCRRELGDPFLGTQRIGAIANRWGLPDAAAFSRAFRAAYGQTPTDYRARATGIQRDA</sequence>
<dbReference type="Pfam" id="PF14525">
    <property type="entry name" value="AraC_binding_2"/>
    <property type="match status" value="1"/>
</dbReference>
<evidence type="ECO:0000256" key="1">
    <source>
        <dbReference type="ARBA" id="ARBA00023015"/>
    </source>
</evidence>
<evidence type="ECO:0000256" key="2">
    <source>
        <dbReference type="ARBA" id="ARBA00023125"/>
    </source>
</evidence>
<organism evidence="5 6">
    <name type="scientific">Actinomadura darangshiensis</name>
    <dbReference type="NCBI Taxonomy" id="705336"/>
    <lineage>
        <taxon>Bacteria</taxon>
        <taxon>Bacillati</taxon>
        <taxon>Actinomycetota</taxon>
        <taxon>Actinomycetes</taxon>
        <taxon>Streptosporangiales</taxon>
        <taxon>Thermomonosporaceae</taxon>
        <taxon>Actinomadura</taxon>
    </lineage>
</organism>
<keyword evidence="1" id="KW-0805">Transcription regulation</keyword>
<dbReference type="PROSITE" id="PS01124">
    <property type="entry name" value="HTH_ARAC_FAMILY_2"/>
    <property type="match status" value="1"/>
</dbReference>
<dbReference type="OrthoDB" id="9799345at2"/>
<dbReference type="Gene3D" id="1.10.10.60">
    <property type="entry name" value="Homeodomain-like"/>
    <property type="match status" value="1"/>
</dbReference>
<dbReference type="InterPro" id="IPR050204">
    <property type="entry name" value="AraC_XylS_family_regulators"/>
</dbReference>
<dbReference type="InterPro" id="IPR009057">
    <property type="entry name" value="Homeodomain-like_sf"/>
</dbReference>
<protein>
    <submittedName>
        <fullName evidence="5">Helix-turn-helix domain-containing protein</fullName>
    </submittedName>
</protein>